<accession>A0A6S6WNI8</accession>
<dbReference type="NCBIfam" id="TIGR02826">
    <property type="entry name" value="RNR_activ_nrdG3"/>
    <property type="match status" value="1"/>
</dbReference>
<dbReference type="GO" id="GO:0046872">
    <property type="term" value="F:metal ion binding"/>
    <property type="evidence" value="ECO:0007669"/>
    <property type="project" value="UniProtKB-KW"/>
</dbReference>
<dbReference type="Proteomes" id="UP000481517">
    <property type="component" value="Unassembled WGS sequence"/>
</dbReference>
<evidence type="ECO:0000313" key="7">
    <source>
        <dbReference type="Proteomes" id="UP000481517"/>
    </source>
</evidence>
<dbReference type="GO" id="GO:0051536">
    <property type="term" value="F:iron-sulfur cluster binding"/>
    <property type="evidence" value="ECO:0007669"/>
    <property type="project" value="UniProtKB-KW"/>
</dbReference>
<dbReference type="InterPro" id="IPR058240">
    <property type="entry name" value="rSAM_sf"/>
</dbReference>
<evidence type="ECO:0000256" key="5">
    <source>
        <dbReference type="ARBA" id="ARBA00023014"/>
    </source>
</evidence>
<evidence type="ECO:0000256" key="1">
    <source>
        <dbReference type="ARBA" id="ARBA00001966"/>
    </source>
</evidence>
<keyword evidence="2" id="KW-0949">S-adenosyl-L-methionine</keyword>
<name>A0A6S6WNI8_9GAMM</name>
<organism evidence="6 7">
    <name type="scientific">Pseudidiomarina piscicola</name>
    <dbReference type="NCBI Taxonomy" id="2614830"/>
    <lineage>
        <taxon>Bacteria</taxon>
        <taxon>Pseudomonadati</taxon>
        <taxon>Pseudomonadota</taxon>
        <taxon>Gammaproteobacteria</taxon>
        <taxon>Alteromonadales</taxon>
        <taxon>Idiomarinaceae</taxon>
        <taxon>Pseudidiomarina</taxon>
    </lineage>
</organism>
<dbReference type="InterPro" id="IPR014191">
    <property type="entry name" value="Anaer_RNR_activator"/>
</dbReference>
<gene>
    <name evidence="6" type="ORF">PSI9734_01869</name>
</gene>
<reference evidence="6 7" key="1">
    <citation type="submission" date="2020-02" db="EMBL/GenBank/DDBJ databases">
        <authorList>
            <person name="Rodrigo-Torres L."/>
            <person name="Arahal R. D."/>
            <person name="Lucena T."/>
        </authorList>
    </citation>
    <scope>NUCLEOTIDE SEQUENCE [LARGE SCALE GENOMIC DNA]</scope>
    <source>
        <strain evidence="6 7">CECT 9734</strain>
    </source>
</reference>
<dbReference type="Gene3D" id="3.20.20.70">
    <property type="entry name" value="Aldolase class I"/>
    <property type="match status" value="1"/>
</dbReference>
<evidence type="ECO:0000256" key="4">
    <source>
        <dbReference type="ARBA" id="ARBA00023004"/>
    </source>
</evidence>
<dbReference type="SFLD" id="SFLDS00029">
    <property type="entry name" value="Radical_SAM"/>
    <property type="match status" value="1"/>
</dbReference>
<dbReference type="AlphaFoldDB" id="A0A6S6WNI8"/>
<dbReference type="SUPFAM" id="SSF102114">
    <property type="entry name" value="Radical SAM enzymes"/>
    <property type="match status" value="1"/>
</dbReference>
<dbReference type="EMBL" id="CADCXY010000004">
    <property type="protein sequence ID" value="CAB0151482.1"/>
    <property type="molecule type" value="Genomic_DNA"/>
</dbReference>
<dbReference type="InterPro" id="IPR007197">
    <property type="entry name" value="rSAM"/>
</dbReference>
<evidence type="ECO:0000256" key="3">
    <source>
        <dbReference type="ARBA" id="ARBA00022723"/>
    </source>
</evidence>
<protein>
    <submittedName>
        <fullName evidence="6">Uncharacterized protein</fullName>
    </submittedName>
</protein>
<proteinExistence type="predicted"/>
<evidence type="ECO:0000313" key="6">
    <source>
        <dbReference type="EMBL" id="CAB0151482.1"/>
    </source>
</evidence>
<keyword evidence="7" id="KW-1185">Reference proteome</keyword>
<dbReference type="GO" id="GO:0003824">
    <property type="term" value="F:catalytic activity"/>
    <property type="evidence" value="ECO:0007669"/>
    <property type="project" value="InterPro"/>
</dbReference>
<keyword evidence="4" id="KW-0408">Iron</keyword>
<keyword evidence="3" id="KW-0479">Metal-binding</keyword>
<dbReference type="InterPro" id="IPR013785">
    <property type="entry name" value="Aldolase_TIM"/>
</dbReference>
<sequence length="165" mass="18123">MRYSAKDIVFQEVPGEVALAYTVTGCTIGCKGCHSVDSWPAHRGTPLTEASFLAEVERYSGLITAVVFLGGEWHQDALIRLLDLAAAKGLNTCLYTGLESVPALLQRRLTYLKTGPWQPELGGLSSPRTNQRFYDLRTGQVLNALFCPDFICVKQKDNNNVALTT</sequence>
<keyword evidence="5" id="KW-0411">Iron-sulfur</keyword>
<comment type="cofactor">
    <cofactor evidence="1">
        <name>[4Fe-4S] cluster</name>
        <dbReference type="ChEBI" id="CHEBI:49883"/>
    </cofactor>
</comment>
<dbReference type="Pfam" id="PF13353">
    <property type="entry name" value="Fer4_12"/>
    <property type="match status" value="1"/>
</dbReference>
<evidence type="ECO:0000256" key="2">
    <source>
        <dbReference type="ARBA" id="ARBA00022691"/>
    </source>
</evidence>